<feature type="transmembrane region" description="Helical" evidence="1">
    <location>
        <begin position="47"/>
        <end position="65"/>
    </location>
</feature>
<evidence type="ECO:0000256" key="1">
    <source>
        <dbReference type="SAM" id="Phobius"/>
    </source>
</evidence>
<dbReference type="EMBL" id="BART01029669">
    <property type="protein sequence ID" value="GAH09457.1"/>
    <property type="molecule type" value="Genomic_DNA"/>
</dbReference>
<organism evidence="2">
    <name type="scientific">marine sediment metagenome</name>
    <dbReference type="NCBI Taxonomy" id="412755"/>
    <lineage>
        <taxon>unclassified sequences</taxon>
        <taxon>metagenomes</taxon>
        <taxon>ecological metagenomes</taxon>
    </lineage>
</organism>
<evidence type="ECO:0000313" key="2">
    <source>
        <dbReference type="EMBL" id="GAH09457.1"/>
    </source>
</evidence>
<keyword evidence="1" id="KW-0472">Membrane</keyword>
<keyword evidence="1" id="KW-0812">Transmembrane</keyword>
<reference evidence="2" key="1">
    <citation type="journal article" date="2014" name="Front. Microbiol.">
        <title>High frequency of phylogenetically diverse reductive dehalogenase-homologous genes in deep subseafloor sedimentary metagenomes.</title>
        <authorList>
            <person name="Kawai M."/>
            <person name="Futagami T."/>
            <person name="Toyoda A."/>
            <person name="Takaki Y."/>
            <person name="Nishi S."/>
            <person name="Hori S."/>
            <person name="Arai W."/>
            <person name="Tsubouchi T."/>
            <person name="Morono Y."/>
            <person name="Uchiyama I."/>
            <person name="Ito T."/>
            <person name="Fujiyama A."/>
            <person name="Inagaki F."/>
            <person name="Takami H."/>
        </authorList>
    </citation>
    <scope>NUCLEOTIDE SEQUENCE</scope>
    <source>
        <strain evidence="2">Expedition CK06-06</strain>
    </source>
</reference>
<protein>
    <submittedName>
        <fullName evidence="2">Uncharacterized protein</fullName>
    </submittedName>
</protein>
<feature type="transmembrane region" description="Helical" evidence="1">
    <location>
        <begin position="133"/>
        <end position="150"/>
    </location>
</feature>
<feature type="transmembrane region" description="Helical" evidence="1">
    <location>
        <begin position="107"/>
        <end position="127"/>
    </location>
</feature>
<keyword evidence="1" id="KW-1133">Transmembrane helix</keyword>
<sequence length="171" mass="19354">MSDEIKINDKGLEKYPMSTVVFGNIMMLLIMIVGTVAVWYLLGWWAWLYFAISFIMVYIVMRRIVCRNCYYYDKWCALGWGKLSAKMFKQGKLEEFAGSPGLKFAPAVYGLMMFVPIIAIIISIILVFDYTKIAVLILLILFSIYSAGIGRKSACSKCKMNISCPGSTVKT</sequence>
<proteinExistence type="predicted"/>
<gene>
    <name evidence="2" type="ORF">S01H4_52005</name>
</gene>
<comment type="caution">
    <text evidence="2">The sequence shown here is derived from an EMBL/GenBank/DDBJ whole genome shotgun (WGS) entry which is preliminary data.</text>
</comment>
<feature type="transmembrane region" description="Helical" evidence="1">
    <location>
        <begin position="21"/>
        <end position="41"/>
    </location>
</feature>
<dbReference type="AlphaFoldDB" id="X1CNX7"/>
<accession>X1CNX7</accession>
<name>X1CNX7_9ZZZZ</name>